<name>A0A1W1BHB1_9ZZZZ</name>
<sequence>MKKTILMDKYPVFSLEIAKSETTFTTVSEIMTYLKDKIDNHPIAIFIALFNHYEHTANLKDGVINPDIKDAQNLIFCFGKQLPNTKILAARPRSFGVCELQDSFVIDFLEAPNEQLHKVMEDWAKSVANK</sequence>
<reference evidence="1" key="1">
    <citation type="submission" date="2016-10" db="EMBL/GenBank/DDBJ databases">
        <authorList>
            <person name="de Groot N.N."/>
        </authorList>
    </citation>
    <scope>NUCLEOTIDE SEQUENCE</scope>
</reference>
<dbReference type="Pfam" id="PF21651">
    <property type="entry name" value="DUF6858"/>
    <property type="match status" value="1"/>
</dbReference>
<organism evidence="1">
    <name type="scientific">hydrothermal vent metagenome</name>
    <dbReference type="NCBI Taxonomy" id="652676"/>
    <lineage>
        <taxon>unclassified sequences</taxon>
        <taxon>metagenomes</taxon>
        <taxon>ecological metagenomes</taxon>
    </lineage>
</organism>
<protein>
    <submittedName>
        <fullName evidence="1">Uncharacterized protein</fullName>
    </submittedName>
</protein>
<gene>
    <name evidence="1" type="ORF">MNB_SM-6-351</name>
</gene>
<dbReference type="EMBL" id="FPHK01000005">
    <property type="protein sequence ID" value="SFV52897.1"/>
    <property type="molecule type" value="Genomic_DNA"/>
</dbReference>
<evidence type="ECO:0000313" key="1">
    <source>
        <dbReference type="EMBL" id="SFV52897.1"/>
    </source>
</evidence>
<accession>A0A1W1BHB1</accession>
<proteinExistence type="predicted"/>
<dbReference type="AlphaFoldDB" id="A0A1W1BHB1"/>
<dbReference type="InterPro" id="IPR049204">
    <property type="entry name" value="DUF6858"/>
</dbReference>